<reference evidence="3 4" key="1">
    <citation type="submission" date="2020-08" db="EMBL/GenBank/DDBJ databases">
        <title>Genomic Encyclopedia of Type Strains, Phase IV (KMG-IV): sequencing the most valuable type-strain genomes for metagenomic binning, comparative biology and taxonomic classification.</title>
        <authorList>
            <person name="Goeker M."/>
        </authorList>
    </citation>
    <scope>NUCLEOTIDE SEQUENCE [LARGE SCALE GENOMIC DNA]</scope>
    <source>
        <strain evidence="3 4">DSM 27568</strain>
    </source>
</reference>
<sequence length="270" mass="28404">MKLDSNRAWKDANRDISRNRDAALALAGVFFLLPQLVLALFFPQPEPTVGMSEQQIVALVQSYYATALPAMIPLAICQALGTLALLILLRHAARPTVGEALRLGVAGLPAYLGGLILLGLGLGVVGVAIITLLALSGVVTIAAAGVLLVLLLFAVVLLRVSLSGAVVAIEGERNPLRALRRSWRLTGGNAWRLLAFYALFFLAAGVVLMIVNLFIGLPLQMLGSATTAEIGNALVSSVITGVAQMYFVAIIAAVHRQLGGDETGVQNTFE</sequence>
<keyword evidence="4" id="KW-1185">Reference proteome</keyword>
<accession>A0A7W6FXW4</accession>
<proteinExistence type="predicted"/>
<name>A0A7W6FXW4_9SPHN</name>
<keyword evidence="1" id="KW-0472">Membrane</keyword>
<dbReference type="RefSeq" id="WP_183615476.1">
    <property type="nucleotide sequence ID" value="NZ_JACIDY010000001.1"/>
</dbReference>
<dbReference type="Proteomes" id="UP000561459">
    <property type="component" value="Unassembled WGS sequence"/>
</dbReference>
<feature type="transmembrane region" description="Helical" evidence="1">
    <location>
        <begin position="110"/>
        <end position="135"/>
    </location>
</feature>
<dbReference type="InterPro" id="IPR057169">
    <property type="entry name" value="DUF7847"/>
</dbReference>
<evidence type="ECO:0000313" key="3">
    <source>
        <dbReference type="EMBL" id="MBB3938537.1"/>
    </source>
</evidence>
<feature type="transmembrane region" description="Helical" evidence="1">
    <location>
        <begin position="63"/>
        <end position="89"/>
    </location>
</feature>
<dbReference type="AlphaFoldDB" id="A0A7W6FXW4"/>
<comment type="caution">
    <text evidence="3">The sequence shown here is derived from an EMBL/GenBank/DDBJ whole genome shotgun (WGS) entry which is preliminary data.</text>
</comment>
<keyword evidence="1" id="KW-1133">Transmembrane helix</keyword>
<protein>
    <recommendedName>
        <fullName evidence="2">DUF7847 domain-containing protein</fullName>
    </recommendedName>
</protein>
<feature type="transmembrane region" description="Helical" evidence="1">
    <location>
        <begin position="190"/>
        <end position="215"/>
    </location>
</feature>
<feature type="transmembrane region" description="Helical" evidence="1">
    <location>
        <begin position="235"/>
        <end position="254"/>
    </location>
</feature>
<evidence type="ECO:0000259" key="2">
    <source>
        <dbReference type="Pfam" id="PF25231"/>
    </source>
</evidence>
<dbReference type="Pfam" id="PF25231">
    <property type="entry name" value="DUF7847"/>
    <property type="match status" value="1"/>
</dbReference>
<keyword evidence="1" id="KW-0812">Transmembrane</keyword>
<gene>
    <name evidence="3" type="ORF">GGR39_000166</name>
</gene>
<dbReference type="EMBL" id="JACIDY010000001">
    <property type="protein sequence ID" value="MBB3938537.1"/>
    <property type="molecule type" value="Genomic_DNA"/>
</dbReference>
<feature type="transmembrane region" description="Helical" evidence="1">
    <location>
        <begin position="141"/>
        <end position="169"/>
    </location>
</feature>
<feature type="domain" description="DUF7847" evidence="2">
    <location>
        <begin position="24"/>
        <end position="258"/>
    </location>
</feature>
<evidence type="ECO:0000313" key="4">
    <source>
        <dbReference type="Proteomes" id="UP000561459"/>
    </source>
</evidence>
<evidence type="ECO:0000256" key="1">
    <source>
        <dbReference type="SAM" id="Phobius"/>
    </source>
</evidence>
<organism evidence="3 4">
    <name type="scientific">Novosphingobium fluoreni</name>
    <dbReference type="NCBI Taxonomy" id="1391222"/>
    <lineage>
        <taxon>Bacteria</taxon>
        <taxon>Pseudomonadati</taxon>
        <taxon>Pseudomonadota</taxon>
        <taxon>Alphaproteobacteria</taxon>
        <taxon>Sphingomonadales</taxon>
        <taxon>Sphingomonadaceae</taxon>
        <taxon>Novosphingobium</taxon>
    </lineage>
</organism>